<dbReference type="RefSeq" id="WP_118487157.1">
    <property type="nucleotide sequence ID" value="NZ_QRZF01000014.1"/>
</dbReference>
<dbReference type="EMBL" id="QRZF01000014">
    <property type="protein sequence ID" value="RGV50583.1"/>
    <property type="molecule type" value="Genomic_DNA"/>
</dbReference>
<comment type="subcellular location">
    <subcellularLocation>
        <location evidence="1">Cell membrane</location>
        <topology evidence="1">Multi-pass membrane protein</topology>
    </subcellularLocation>
</comment>
<feature type="transmembrane region" description="Helical" evidence="6">
    <location>
        <begin position="124"/>
        <end position="142"/>
    </location>
</feature>
<proteinExistence type="predicted"/>
<feature type="transmembrane region" description="Helical" evidence="6">
    <location>
        <begin position="300"/>
        <end position="322"/>
    </location>
</feature>
<feature type="transmembrane region" description="Helical" evidence="6">
    <location>
        <begin position="154"/>
        <end position="175"/>
    </location>
</feature>
<dbReference type="PANTHER" id="PTHR30250:SF11">
    <property type="entry name" value="O-ANTIGEN TRANSPORTER-RELATED"/>
    <property type="match status" value="1"/>
</dbReference>
<evidence type="ECO:0000256" key="4">
    <source>
        <dbReference type="ARBA" id="ARBA00022989"/>
    </source>
</evidence>
<dbReference type="InterPro" id="IPR002797">
    <property type="entry name" value="Polysacc_synth"/>
</dbReference>
<feature type="transmembrane region" description="Helical" evidence="6">
    <location>
        <begin position="213"/>
        <end position="233"/>
    </location>
</feature>
<feature type="transmembrane region" description="Helical" evidence="6">
    <location>
        <begin position="253"/>
        <end position="280"/>
    </location>
</feature>
<dbReference type="InterPro" id="IPR050833">
    <property type="entry name" value="Poly_Biosynth_Transport"/>
</dbReference>
<evidence type="ECO:0000256" key="5">
    <source>
        <dbReference type="ARBA" id="ARBA00023136"/>
    </source>
</evidence>
<feature type="transmembrane region" description="Helical" evidence="6">
    <location>
        <begin position="385"/>
        <end position="405"/>
    </location>
</feature>
<dbReference type="Proteomes" id="UP000283850">
    <property type="component" value="Unassembled WGS sequence"/>
</dbReference>
<keyword evidence="3 6" id="KW-0812">Transmembrane</keyword>
<dbReference type="PANTHER" id="PTHR30250">
    <property type="entry name" value="PST FAMILY PREDICTED COLANIC ACID TRANSPORTER"/>
    <property type="match status" value="1"/>
</dbReference>
<feature type="transmembrane region" description="Helical" evidence="6">
    <location>
        <begin position="328"/>
        <end position="348"/>
    </location>
</feature>
<dbReference type="GO" id="GO:0005886">
    <property type="term" value="C:plasma membrane"/>
    <property type="evidence" value="ECO:0007669"/>
    <property type="project" value="UniProtKB-SubCell"/>
</dbReference>
<dbReference type="AlphaFoldDB" id="A0A412XZ90"/>
<feature type="transmembrane region" description="Helical" evidence="6">
    <location>
        <begin position="17"/>
        <end position="39"/>
    </location>
</feature>
<feature type="transmembrane region" description="Helical" evidence="6">
    <location>
        <begin position="59"/>
        <end position="78"/>
    </location>
</feature>
<dbReference type="Pfam" id="PF01943">
    <property type="entry name" value="Polysacc_synt"/>
    <property type="match status" value="1"/>
</dbReference>
<keyword evidence="5 6" id="KW-0472">Membrane</keyword>
<keyword evidence="4 6" id="KW-1133">Transmembrane helix</keyword>
<evidence type="ECO:0000313" key="7">
    <source>
        <dbReference type="EMBL" id="RGV50583.1"/>
    </source>
</evidence>
<feature type="transmembrane region" description="Helical" evidence="6">
    <location>
        <begin position="181"/>
        <end position="201"/>
    </location>
</feature>
<comment type="caution">
    <text evidence="7">The sequence shown here is derived from an EMBL/GenBank/DDBJ whole genome shotgun (WGS) entry which is preliminary data.</text>
</comment>
<evidence type="ECO:0000256" key="1">
    <source>
        <dbReference type="ARBA" id="ARBA00004651"/>
    </source>
</evidence>
<sequence length="475" mass="54897">MKYLQTYKSLSVTKKAAIWYTLCNILQKGISFIVIPIFVRLLTVEEYGNYVTFIAWKDIIIIFATLNLYCGVFTKALVDFDQDRDRYTSSMQALGTIVTLGLFCLYFPFQFFWEDAFDMGKVTMLLLLLYYITTPALSFWLVRQRVEYKYVSMIIVTLLTSMLTPLCSIILFLLTDWRDEAIIWGFLISQIVFSGIFYIYYFIKGKCFYDKRYWIFALKYNIPLVPHYLSLIILGQVDRIMIKDMVGADKAGIYTLAFQISQAMTVLTAAINASFVPWFYERLKYRDFQSVKPVVDKLCLLVGLSVIFVMLISPEVISVIGTSEYKEAMLIMPVTAAGVYLTFCYSFFSSVEFYYSATKFVMWASLSVGLTKVLLNYLTIPVFGYLSAGYTDLTCYILFTISHFIFMNKVCRKNNIKQNIFNNRLIFGSVILIIIAVFITLFLYKIPYVRYSIIVLACAVLLASRNNIAKFVKFS</sequence>
<feature type="transmembrane region" description="Helical" evidence="6">
    <location>
        <begin position="360"/>
        <end position="379"/>
    </location>
</feature>
<feature type="transmembrane region" description="Helical" evidence="6">
    <location>
        <begin position="425"/>
        <end position="444"/>
    </location>
</feature>
<evidence type="ECO:0000313" key="8">
    <source>
        <dbReference type="Proteomes" id="UP000283850"/>
    </source>
</evidence>
<name>A0A412XZ90_9BACE</name>
<evidence type="ECO:0000256" key="3">
    <source>
        <dbReference type="ARBA" id="ARBA00022692"/>
    </source>
</evidence>
<evidence type="ECO:0000256" key="2">
    <source>
        <dbReference type="ARBA" id="ARBA00022475"/>
    </source>
</evidence>
<feature type="transmembrane region" description="Helical" evidence="6">
    <location>
        <begin position="90"/>
        <end position="112"/>
    </location>
</feature>
<gene>
    <name evidence="7" type="ORF">DWW10_17575</name>
</gene>
<protein>
    <submittedName>
        <fullName evidence="7">Polysaccharide biosynthesis protein</fullName>
    </submittedName>
</protein>
<evidence type="ECO:0000256" key="6">
    <source>
        <dbReference type="SAM" id="Phobius"/>
    </source>
</evidence>
<organism evidence="7 8">
    <name type="scientific">Bacteroides intestinalis</name>
    <dbReference type="NCBI Taxonomy" id="329854"/>
    <lineage>
        <taxon>Bacteria</taxon>
        <taxon>Pseudomonadati</taxon>
        <taxon>Bacteroidota</taxon>
        <taxon>Bacteroidia</taxon>
        <taxon>Bacteroidales</taxon>
        <taxon>Bacteroidaceae</taxon>
        <taxon>Bacteroides</taxon>
    </lineage>
</organism>
<feature type="transmembrane region" description="Helical" evidence="6">
    <location>
        <begin position="450"/>
        <end position="468"/>
    </location>
</feature>
<accession>A0A412XZ90</accession>
<reference evidence="7 8" key="1">
    <citation type="submission" date="2018-08" db="EMBL/GenBank/DDBJ databases">
        <title>A genome reference for cultivated species of the human gut microbiota.</title>
        <authorList>
            <person name="Zou Y."/>
            <person name="Xue W."/>
            <person name="Luo G."/>
        </authorList>
    </citation>
    <scope>NUCLEOTIDE SEQUENCE [LARGE SCALE GENOMIC DNA]</scope>
    <source>
        <strain evidence="7 8">AF14-32</strain>
    </source>
</reference>
<keyword evidence="2" id="KW-1003">Cell membrane</keyword>